<evidence type="ECO:0000256" key="1">
    <source>
        <dbReference type="SAM" id="Phobius"/>
    </source>
</evidence>
<evidence type="ECO:0000313" key="3">
    <source>
        <dbReference type="Proteomes" id="UP000541810"/>
    </source>
</evidence>
<evidence type="ECO:0000313" key="2">
    <source>
        <dbReference type="EMBL" id="MBB6430497.1"/>
    </source>
</evidence>
<dbReference type="AlphaFoldDB" id="A0A7X0H736"/>
<protein>
    <submittedName>
        <fullName evidence="2">Uncharacterized protein</fullName>
    </submittedName>
</protein>
<keyword evidence="1" id="KW-0472">Membrane</keyword>
<comment type="caution">
    <text evidence="2">The sequence shown here is derived from an EMBL/GenBank/DDBJ whole genome shotgun (WGS) entry which is preliminary data.</text>
</comment>
<reference evidence="2 3" key="1">
    <citation type="submission" date="2020-08" db="EMBL/GenBank/DDBJ databases">
        <title>Genomic Encyclopedia of Type Strains, Phase IV (KMG-IV): sequencing the most valuable type-strain genomes for metagenomic binning, comparative biology and taxonomic classification.</title>
        <authorList>
            <person name="Goeker M."/>
        </authorList>
    </citation>
    <scope>NUCLEOTIDE SEQUENCE [LARGE SCALE GENOMIC DNA]</scope>
    <source>
        <strain evidence="2 3">DSM 103725</strain>
    </source>
</reference>
<dbReference type="RefSeq" id="WP_184678011.1">
    <property type="nucleotide sequence ID" value="NZ_JACHGY010000001.1"/>
</dbReference>
<name>A0A7X0H736_9BACT</name>
<keyword evidence="3" id="KW-1185">Reference proteome</keyword>
<dbReference type="EMBL" id="JACHGY010000001">
    <property type="protein sequence ID" value="MBB6430497.1"/>
    <property type="molecule type" value="Genomic_DNA"/>
</dbReference>
<proteinExistence type="predicted"/>
<dbReference type="Proteomes" id="UP000541810">
    <property type="component" value="Unassembled WGS sequence"/>
</dbReference>
<feature type="transmembrane region" description="Helical" evidence="1">
    <location>
        <begin position="65"/>
        <end position="85"/>
    </location>
</feature>
<feature type="transmembrane region" description="Helical" evidence="1">
    <location>
        <begin position="12"/>
        <end position="28"/>
    </location>
</feature>
<accession>A0A7X0H736</accession>
<organism evidence="2 3">
    <name type="scientific">Algisphaera agarilytica</name>
    <dbReference type="NCBI Taxonomy" id="1385975"/>
    <lineage>
        <taxon>Bacteria</taxon>
        <taxon>Pseudomonadati</taxon>
        <taxon>Planctomycetota</taxon>
        <taxon>Phycisphaerae</taxon>
        <taxon>Phycisphaerales</taxon>
        <taxon>Phycisphaeraceae</taxon>
        <taxon>Algisphaera</taxon>
    </lineage>
</organism>
<keyword evidence="1" id="KW-0812">Transmembrane</keyword>
<keyword evidence="1" id="KW-1133">Transmembrane helix</keyword>
<gene>
    <name evidence="2" type="ORF">HNQ40_002303</name>
</gene>
<feature type="transmembrane region" description="Helical" evidence="1">
    <location>
        <begin position="35"/>
        <end position="53"/>
    </location>
</feature>
<sequence>MFIWPDSIPPGVEFIFFAIFPMGLLLLTEAPLMALGQLNMLAAAIMAVIYVVQKSSLSNAWLVPALLTTYAVINFATNLLIGFCLRFI</sequence>